<dbReference type="EMBL" id="VCQV01000026">
    <property type="protein sequence ID" value="TWP34555.1"/>
    <property type="molecule type" value="Genomic_DNA"/>
</dbReference>
<gene>
    <name evidence="4" type="ORF">FGL98_16800</name>
</gene>
<reference evidence="4 5" key="1">
    <citation type="submission" date="2019-05" db="EMBL/GenBank/DDBJ databases">
        <authorList>
            <person name="Lee S.D."/>
        </authorList>
    </citation>
    <scope>NUCLEOTIDE SEQUENCE [LARGE SCALE GENOMIC DNA]</scope>
    <source>
        <strain evidence="4 5">C5-26</strain>
    </source>
</reference>
<protein>
    <submittedName>
        <fullName evidence="4">GNAT family N-acetyltransferase</fullName>
    </submittedName>
</protein>
<keyword evidence="5" id="KW-1185">Reference proteome</keyword>
<dbReference type="InterPro" id="IPR000182">
    <property type="entry name" value="GNAT_dom"/>
</dbReference>
<dbReference type="Proteomes" id="UP000320244">
    <property type="component" value="Unassembled WGS sequence"/>
</dbReference>
<dbReference type="AlphaFoldDB" id="A0A563DWH1"/>
<evidence type="ECO:0000313" key="4">
    <source>
        <dbReference type="EMBL" id="TWP34555.1"/>
    </source>
</evidence>
<dbReference type="Pfam" id="PF00583">
    <property type="entry name" value="Acetyltransf_1"/>
    <property type="match status" value="1"/>
</dbReference>
<dbReference type="PROSITE" id="PS51186">
    <property type="entry name" value="GNAT"/>
    <property type="match status" value="1"/>
</dbReference>
<keyword evidence="2" id="KW-0012">Acyltransferase</keyword>
<proteinExistence type="predicted"/>
<evidence type="ECO:0000259" key="3">
    <source>
        <dbReference type="PROSITE" id="PS51186"/>
    </source>
</evidence>
<reference evidence="4 5" key="2">
    <citation type="submission" date="2019-08" db="EMBL/GenBank/DDBJ databases">
        <title>Jejuicoccus antrihumi gen. nov., sp. nov., a new member of the family Dermacoccaceae isolated from a cave.</title>
        <authorList>
            <person name="Schumann P."/>
            <person name="Kim I.S."/>
        </authorList>
    </citation>
    <scope>NUCLEOTIDE SEQUENCE [LARGE SCALE GENOMIC DNA]</scope>
    <source>
        <strain evidence="4 5">C5-26</strain>
    </source>
</reference>
<dbReference type="PANTHER" id="PTHR43877:SF2">
    <property type="entry name" value="AMINOALKYLPHOSPHONATE N-ACETYLTRANSFERASE-RELATED"/>
    <property type="match status" value="1"/>
</dbReference>
<accession>A0A563DWH1</accession>
<dbReference type="SUPFAM" id="SSF55729">
    <property type="entry name" value="Acyl-CoA N-acyltransferases (Nat)"/>
    <property type="match status" value="1"/>
</dbReference>
<dbReference type="Gene3D" id="3.40.630.30">
    <property type="match status" value="1"/>
</dbReference>
<organism evidence="4 5">
    <name type="scientific">Leekyejoonella antrihumi</name>
    <dbReference type="NCBI Taxonomy" id="1660198"/>
    <lineage>
        <taxon>Bacteria</taxon>
        <taxon>Bacillati</taxon>
        <taxon>Actinomycetota</taxon>
        <taxon>Actinomycetes</taxon>
        <taxon>Micrococcales</taxon>
        <taxon>Dermacoccaceae</taxon>
        <taxon>Leekyejoonella</taxon>
    </lineage>
</organism>
<dbReference type="InterPro" id="IPR050832">
    <property type="entry name" value="Bact_Acetyltransf"/>
</dbReference>
<dbReference type="InterPro" id="IPR016181">
    <property type="entry name" value="Acyl_CoA_acyltransferase"/>
</dbReference>
<evidence type="ECO:0000256" key="2">
    <source>
        <dbReference type="ARBA" id="ARBA00023315"/>
    </source>
</evidence>
<comment type="caution">
    <text evidence="4">The sequence shown here is derived from an EMBL/GenBank/DDBJ whole genome shotgun (WGS) entry which is preliminary data.</text>
</comment>
<dbReference type="GO" id="GO:0016747">
    <property type="term" value="F:acyltransferase activity, transferring groups other than amino-acyl groups"/>
    <property type="evidence" value="ECO:0007669"/>
    <property type="project" value="InterPro"/>
</dbReference>
<dbReference type="PANTHER" id="PTHR43877">
    <property type="entry name" value="AMINOALKYLPHOSPHONATE N-ACETYLTRANSFERASE-RELATED-RELATED"/>
    <property type="match status" value="1"/>
</dbReference>
<dbReference type="RefSeq" id="WP_146318577.1">
    <property type="nucleotide sequence ID" value="NZ_VCQV01000026.1"/>
</dbReference>
<keyword evidence="1 4" id="KW-0808">Transferase</keyword>
<sequence length="164" mass="18516">MRIRVYRDSDQDTLIALTISTFRPFYEQSFPQLMNHDEHVITHQHGQWEEDHRWQVPSLHSPAEGKHVAVAVDDEDQITGYVAWCPDTSRPTHGEIDIIAVDAGHRGAGIGTALMEHAMSQMRADGMRFVELGTGGDTFHAPARRLYEALGFYVIPTATYLRSL</sequence>
<evidence type="ECO:0000313" key="5">
    <source>
        <dbReference type="Proteomes" id="UP000320244"/>
    </source>
</evidence>
<name>A0A563DWH1_9MICO</name>
<feature type="domain" description="N-acetyltransferase" evidence="3">
    <location>
        <begin position="1"/>
        <end position="164"/>
    </location>
</feature>
<dbReference type="OrthoDB" id="9803233at2"/>
<dbReference type="CDD" id="cd04301">
    <property type="entry name" value="NAT_SF"/>
    <property type="match status" value="1"/>
</dbReference>
<evidence type="ECO:0000256" key="1">
    <source>
        <dbReference type="ARBA" id="ARBA00022679"/>
    </source>
</evidence>